<feature type="region of interest" description="Disordered" evidence="1">
    <location>
        <begin position="136"/>
        <end position="161"/>
    </location>
</feature>
<keyword evidence="3" id="KW-1185">Reference proteome</keyword>
<comment type="caution">
    <text evidence="2">The sequence shown here is derived from an EMBL/GenBank/DDBJ whole genome shotgun (WGS) entry which is preliminary data.</text>
</comment>
<gene>
    <name evidence="2" type="ORF">TMPK1_19230</name>
</gene>
<sequence>MGAFLGGTASLAGAVYTQRRQNRAQRIEREITRRETVYAEFIMCASNLLVDAYTRDEIAIGGHEQKLMALMHRIQLFAPPHVISAAEDVIHAIIEIALQPSVPVHEFVKSALSKNPDPDALVAFSRICRADLDSVHAPSREQRARGERNSGDEMILGRTTT</sequence>
<accession>A0A8S8XEL7</accession>
<protein>
    <submittedName>
        <fullName evidence="2">Uncharacterized protein</fullName>
    </submittedName>
</protein>
<evidence type="ECO:0000256" key="1">
    <source>
        <dbReference type="SAM" id="MobiDB-lite"/>
    </source>
</evidence>
<reference evidence="2" key="1">
    <citation type="submission" date="2021-02" db="EMBL/GenBank/DDBJ databases">
        <title>Genome sequence of Rhodospirillales sp. strain TMPK1 isolated from soil.</title>
        <authorList>
            <person name="Nakai R."/>
            <person name="Kusada H."/>
            <person name="Tamaki H."/>
        </authorList>
    </citation>
    <scope>NUCLEOTIDE SEQUENCE</scope>
    <source>
        <strain evidence="2">TMPK1</strain>
    </source>
</reference>
<dbReference type="Proteomes" id="UP000681075">
    <property type="component" value="Unassembled WGS sequence"/>
</dbReference>
<proteinExistence type="predicted"/>
<dbReference type="AlphaFoldDB" id="A0A8S8XEL7"/>
<evidence type="ECO:0000313" key="2">
    <source>
        <dbReference type="EMBL" id="GIL39686.1"/>
    </source>
</evidence>
<organism evidence="2 3">
    <name type="scientific">Roseiterribacter gracilis</name>
    <dbReference type="NCBI Taxonomy" id="2812848"/>
    <lineage>
        <taxon>Bacteria</taxon>
        <taxon>Pseudomonadati</taxon>
        <taxon>Pseudomonadota</taxon>
        <taxon>Alphaproteobacteria</taxon>
        <taxon>Rhodospirillales</taxon>
        <taxon>Roseiterribacteraceae</taxon>
        <taxon>Roseiterribacter</taxon>
    </lineage>
</organism>
<name>A0A8S8XEL7_9PROT</name>
<dbReference type="EMBL" id="BOPV01000001">
    <property type="protein sequence ID" value="GIL39686.1"/>
    <property type="molecule type" value="Genomic_DNA"/>
</dbReference>
<feature type="compositionally biased region" description="Basic and acidic residues" evidence="1">
    <location>
        <begin position="136"/>
        <end position="151"/>
    </location>
</feature>
<evidence type="ECO:0000313" key="3">
    <source>
        <dbReference type="Proteomes" id="UP000681075"/>
    </source>
</evidence>